<dbReference type="RefSeq" id="XP_018709754.1">
    <property type="nucleotide sequence ID" value="XM_018856294.1"/>
</dbReference>
<dbReference type="OrthoDB" id="3980854at2759"/>
<dbReference type="Proteomes" id="UP000092555">
    <property type="component" value="Unassembled WGS sequence"/>
</dbReference>
<evidence type="ECO:0000313" key="2">
    <source>
        <dbReference type="EMBL" id="OBA19222.1"/>
    </source>
</evidence>
<feature type="compositionally biased region" description="Low complexity" evidence="1">
    <location>
        <begin position="184"/>
        <end position="202"/>
    </location>
</feature>
<evidence type="ECO:0000313" key="3">
    <source>
        <dbReference type="Proteomes" id="UP000092555"/>
    </source>
</evidence>
<accession>A0A1A0H5P0</accession>
<feature type="compositionally biased region" description="Low complexity" evidence="1">
    <location>
        <begin position="459"/>
        <end position="478"/>
    </location>
</feature>
<feature type="region of interest" description="Disordered" evidence="1">
    <location>
        <begin position="17"/>
        <end position="39"/>
    </location>
</feature>
<dbReference type="STRING" id="869754.A0A1A0H5P0"/>
<dbReference type="GeneID" id="30029270"/>
<sequence>MSPPSMLGIRDLLNEGSSPELVSHSSDDGSRFTSHVGSEPKLEVNSCNHRIDKLYRTRVHPAFLKHHRLLDIALRRKLAPKRTPSAANCGLKLHRKLLEAGLRVRLISAPSIYEIYYQLTPLTSHSKQLYRILADKTQYTLRAEDVSLDLVSMRSGPGGPRQSGLVKTETGSVKTETGPAKTEPGPGSPNSSPPSAHAGPPAEMLQPGKLTARTVRLIDSNLVNLAGVPSKVLKSLTYDKSTTELGGSVSDRPEELVRTFNNLDTAVSSMFAAQKYSLVRVTKCAASNSEASALVKLETAQPGDPSLIDDGEFIEDMVASLGQPDLVPSNLFIKKVIARPRYKVDMKLYFVPTGTPMLLYVVSRAFERDLINGIIDIQSTPDRHICTTFDPAPILDTVRRLVWQSTGYRAAFDEHVPNHITENLHKYFMDLPAEQDSEDSSQTSSTPASRSSMFSLSNDSIDSSGFSLISSASSVAGK</sequence>
<gene>
    <name evidence="2" type="ORF">METBIDRAFT_33430</name>
</gene>
<feature type="compositionally biased region" description="Low complexity" evidence="1">
    <location>
        <begin position="440"/>
        <end position="452"/>
    </location>
</feature>
<keyword evidence="3" id="KW-1185">Reference proteome</keyword>
<dbReference type="EMBL" id="LXTC01000007">
    <property type="protein sequence ID" value="OBA19222.1"/>
    <property type="molecule type" value="Genomic_DNA"/>
</dbReference>
<organism evidence="2 3">
    <name type="scientific">Metschnikowia bicuspidata var. bicuspidata NRRL YB-4993</name>
    <dbReference type="NCBI Taxonomy" id="869754"/>
    <lineage>
        <taxon>Eukaryota</taxon>
        <taxon>Fungi</taxon>
        <taxon>Dikarya</taxon>
        <taxon>Ascomycota</taxon>
        <taxon>Saccharomycotina</taxon>
        <taxon>Pichiomycetes</taxon>
        <taxon>Metschnikowiaceae</taxon>
        <taxon>Metschnikowia</taxon>
    </lineage>
</organism>
<protein>
    <submittedName>
        <fullName evidence="2">Uncharacterized protein</fullName>
    </submittedName>
</protein>
<comment type="caution">
    <text evidence="2">The sequence shown here is derived from an EMBL/GenBank/DDBJ whole genome shotgun (WGS) entry which is preliminary data.</text>
</comment>
<feature type="region of interest" description="Disordered" evidence="1">
    <location>
        <begin position="151"/>
        <end position="205"/>
    </location>
</feature>
<evidence type="ECO:0000256" key="1">
    <source>
        <dbReference type="SAM" id="MobiDB-lite"/>
    </source>
</evidence>
<proteinExistence type="predicted"/>
<feature type="region of interest" description="Disordered" evidence="1">
    <location>
        <begin position="435"/>
        <end position="478"/>
    </location>
</feature>
<reference evidence="2 3" key="1">
    <citation type="submission" date="2016-05" db="EMBL/GenBank/DDBJ databases">
        <title>Comparative genomics of biotechnologically important yeasts.</title>
        <authorList>
            <consortium name="DOE Joint Genome Institute"/>
            <person name="Riley R."/>
            <person name="Haridas S."/>
            <person name="Wolfe K.H."/>
            <person name="Lopes M.R."/>
            <person name="Hittinger C.T."/>
            <person name="Goker M."/>
            <person name="Salamov A."/>
            <person name="Wisecaver J."/>
            <person name="Long T.M."/>
            <person name="Aerts A.L."/>
            <person name="Barry K."/>
            <person name="Choi C."/>
            <person name="Clum A."/>
            <person name="Coughlan A.Y."/>
            <person name="Deshpande S."/>
            <person name="Douglass A.P."/>
            <person name="Hanson S.J."/>
            <person name="Klenk H.-P."/>
            <person name="LaButti K."/>
            <person name="Lapidus A."/>
            <person name="Lindquist E."/>
            <person name="Lipzen A."/>
            <person name="Meier-kolthoff J.P."/>
            <person name="Ohm R.A."/>
            <person name="Otillar R.P."/>
            <person name="Pangilinan J."/>
            <person name="Peng Y."/>
            <person name="Rokas A."/>
            <person name="Rosa C.A."/>
            <person name="Scheuner C."/>
            <person name="Sibirny A.A."/>
            <person name="Slot J.C."/>
            <person name="Stielow J.B."/>
            <person name="Sun H."/>
            <person name="Kurtzman C.P."/>
            <person name="Blackwell M."/>
            <person name="Grigoriev I.V."/>
            <person name="Jeffries T.W."/>
        </authorList>
    </citation>
    <scope>NUCLEOTIDE SEQUENCE [LARGE SCALE GENOMIC DNA]</scope>
    <source>
        <strain evidence="2 3">NRRL YB-4993</strain>
    </source>
</reference>
<name>A0A1A0H5P0_9ASCO</name>
<dbReference type="AlphaFoldDB" id="A0A1A0H5P0"/>